<evidence type="ECO:0000313" key="3">
    <source>
        <dbReference type="Proteomes" id="UP000600214"/>
    </source>
</evidence>
<proteinExistence type="predicted"/>
<keyword evidence="3" id="KW-1185">Reference proteome</keyword>
<evidence type="ECO:0000313" key="2">
    <source>
        <dbReference type="EMBL" id="GGH23895.1"/>
    </source>
</evidence>
<dbReference type="EMBL" id="BMIA01000001">
    <property type="protein sequence ID" value="GGH23895.1"/>
    <property type="molecule type" value="Genomic_DNA"/>
</dbReference>
<dbReference type="InterPro" id="IPR024344">
    <property type="entry name" value="MDMPI_metal-binding"/>
</dbReference>
<comment type="caution">
    <text evidence="2">The sequence shown here is derived from an EMBL/GenBank/DDBJ whole genome shotgun (WGS) entry which is preliminary data.</text>
</comment>
<dbReference type="SUPFAM" id="SSF109854">
    <property type="entry name" value="DinB/YfiT-like putative metalloenzymes"/>
    <property type="match status" value="1"/>
</dbReference>
<dbReference type="InterPro" id="IPR034660">
    <property type="entry name" value="DinB/YfiT-like"/>
</dbReference>
<dbReference type="Pfam" id="PF11716">
    <property type="entry name" value="MDMPI_N"/>
    <property type="match status" value="1"/>
</dbReference>
<organism evidence="2 3">
    <name type="scientific">Dyadobacter endophyticus</name>
    <dbReference type="NCBI Taxonomy" id="1749036"/>
    <lineage>
        <taxon>Bacteria</taxon>
        <taxon>Pseudomonadati</taxon>
        <taxon>Bacteroidota</taxon>
        <taxon>Cytophagia</taxon>
        <taxon>Cytophagales</taxon>
        <taxon>Spirosomataceae</taxon>
        <taxon>Dyadobacter</taxon>
    </lineage>
</organism>
<dbReference type="Proteomes" id="UP000600214">
    <property type="component" value="Unassembled WGS sequence"/>
</dbReference>
<dbReference type="RefSeq" id="WP_188928670.1">
    <property type="nucleotide sequence ID" value="NZ_BMIA01000001.1"/>
</dbReference>
<name>A0ABQ1YGX2_9BACT</name>
<dbReference type="Gene3D" id="1.20.120.450">
    <property type="entry name" value="dinb family like domain"/>
    <property type="match status" value="1"/>
</dbReference>
<feature type="domain" description="Mycothiol-dependent maleylpyruvate isomerase metal-binding" evidence="1">
    <location>
        <begin position="13"/>
        <end position="153"/>
    </location>
</feature>
<evidence type="ECO:0000259" key="1">
    <source>
        <dbReference type="Pfam" id="PF11716"/>
    </source>
</evidence>
<gene>
    <name evidence="2" type="ORF">GCM10007423_06860</name>
</gene>
<reference evidence="3" key="1">
    <citation type="journal article" date="2019" name="Int. J. Syst. Evol. Microbiol.">
        <title>The Global Catalogue of Microorganisms (GCM) 10K type strain sequencing project: providing services to taxonomists for standard genome sequencing and annotation.</title>
        <authorList>
            <consortium name="The Broad Institute Genomics Platform"/>
            <consortium name="The Broad Institute Genome Sequencing Center for Infectious Disease"/>
            <person name="Wu L."/>
            <person name="Ma J."/>
        </authorList>
    </citation>
    <scope>NUCLEOTIDE SEQUENCE [LARGE SCALE GENOMIC DNA]</scope>
    <source>
        <strain evidence="3">CGMCC 1.15288</strain>
    </source>
</reference>
<accession>A0ABQ1YGX2</accession>
<sequence>MIHTTHLFPELDECLITLLKSLAPEEWEKPTVARLWKVRDVAAHLLDGNIRVISMYRDGYFTAPDREINSYDDLVAYLNQLNGDWVKASKRMSPALLTELLESTGKQYSEIMRRQDLEADAIFSVSWAGEATSKNWFHIAREYTEKWHHQQQIREAVDKPDIQRDIMTPRLFRPLIETFLRGLPHTYRHTQAPIGTAVRIAIKLDEVFEWFLVRAADGWLITDTEEGETAASVTLDADTAWKLFTKAIKPDEALAMAHLTGNKELAGVTLNLIAVMA</sequence>
<protein>
    <recommendedName>
        <fullName evidence="1">Mycothiol-dependent maleylpyruvate isomerase metal-binding domain-containing protein</fullName>
    </recommendedName>
</protein>